<feature type="domain" description="Yip1" evidence="6">
    <location>
        <begin position="13"/>
        <end position="222"/>
    </location>
</feature>
<name>A0A7X8TR10_9VIBR</name>
<sequence>MTASRNPLVLVLDIFRAPSASFIALHQHGSWGWQPFILLMISPFLFWGAYFSSVNFDWLSGILLSDAAQLNSEQAALLTPETLMVVEIINDITARVMTLLMLALWFMLATRASQAHGFWKWFAAASVMLFPAVLGDFASYASLTLNQNAVVSYAADLNSLNGLLKLPLSHPWSGWASAFPLLLPWYIVLGYAAVLTWTPLERGQALVIASLPWLSYFIIWALVILIAH</sequence>
<dbReference type="GO" id="GO:0016020">
    <property type="term" value="C:membrane"/>
    <property type="evidence" value="ECO:0007669"/>
    <property type="project" value="UniProtKB-SubCell"/>
</dbReference>
<evidence type="ECO:0000256" key="5">
    <source>
        <dbReference type="SAM" id="Phobius"/>
    </source>
</evidence>
<comment type="subcellular location">
    <subcellularLocation>
        <location evidence="1">Membrane</location>
        <topology evidence="1">Multi-pass membrane protein</topology>
    </subcellularLocation>
</comment>
<dbReference type="Proteomes" id="UP000535589">
    <property type="component" value="Unassembled WGS sequence"/>
</dbReference>
<comment type="caution">
    <text evidence="7">The sequence shown here is derived from an EMBL/GenBank/DDBJ whole genome shotgun (WGS) entry which is preliminary data.</text>
</comment>
<feature type="transmembrane region" description="Helical" evidence="5">
    <location>
        <begin position="92"/>
        <end position="109"/>
    </location>
</feature>
<evidence type="ECO:0000313" key="8">
    <source>
        <dbReference type="Proteomes" id="UP000535589"/>
    </source>
</evidence>
<evidence type="ECO:0000313" key="7">
    <source>
        <dbReference type="EMBL" id="NLS13174.1"/>
    </source>
</evidence>
<evidence type="ECO:0000256" key="2">
    <source>
        <dbReference type="ARBA" id="ARBA00022692"/>
    </source>
</evidence>
<feature type="transmembrane region" description="Helical" evidence="5">
    <location>
        <begin position="206"/>
        <end position="227"/>
    </location>
</feature>
<organism evidence="7 8">
    <name type="scientific">Vibrio agarilyticus</name>
    <dbReference type="NCBI Taxonomy" id="2726741"/>
    <lineage>
        <taxon>Bacteria</taxon>
        <taxon>Pseudomonadati</taxon>
        <taxon>Pseudomonadota</taxon>
        <taxon>Gammaproteobacteria</taxon>
        <taxon>Vibrionales</taxon>
        <taxon>Vibrionaceae</taxon>
        <taxon>Vibrio</taxon>
    </lineage>
</organism>
<feature type="transmembrane region" description="Helical" evidence="5">
    <location>
        <begin position="31"/>
        <end position="50"/>
    </location>
</feature>
<dbReference type="AlphaFoldDB" id="A0A7X8TR10"/>
<evidence type="ECO:0000256" key="3">
    <source>
        <dbReference type="ARBA" id="ARBA00022989"/>
    </source>
</evidence>
<keyword evidence="2 5" id="KW-0812">Transmembrane</keyword>
<dbReference type="InterPro" id="IPR006977">
    <property type="entry name" value="Yip1_dom"/>
</dbReference>
<keyword evidence="3 5" id="KW-1133">Transmembrane helix</keyword>
<reference evidence="7 8" key="1">
    <citation type="submission" date="2020-04" db="EMBL/GenBank/DDBJ databases">
        <title>Vibrio sp. SM6, a novel species isolated from seawater.</title>
        <authorList>
            <person name="Wang X."/>
        </authorList>
    </citation>
    <scope>NUCLEOTIDE SEQUENCE [LARGE SCALE GENOMIC DNA]</scope>
    <source>
        <strain evidence="7 8">SM6</strain>
    </source>
</reference>
<accession>A0A7X8TR10</accession>
<feature type="transmembrane region" description="Helical" evidence="5">
    <location>
        <begin position="172"/>
        <end position="194"/>
    </location>
</feature>
<evidence type="ECO:0000256" key="4">
    <source>
        <dbReference type="ARBA" id="ARBA00023136"/>
    </source>
</evidence>
<dbReference type="Pfam" id="PF04893">
    <property type="entry name" value="Yip1"/>
    <property type="match status" value="1"/>
</dbReference>
<evidence type="ECO:0000259" key="6">
    <source>
        <dbReference type="Pfam" id="PF04893"/>
    </source>
</evidence>
<evidence type="ECO:0000256" key="1">
    <source>
        <dbReference type="ARBA" id="ARBA00004141"/>
    </source>
</evidence>
<feature type="transmembrane region" description="Helical" evidence="5">
    <location>
        <begin position="121"/>
        <end position="143"/>
    </location>
</feature>
<keyword evidence="4 5" id="KW-0472">Membrane</keyword>
<proteinExistence type="predicted"/>
<keyword evidence="8" id="KW-1185">Reference proteome</keyword>
<dbReference type="EMBL" id="JABAIK010000008">
    <property type="protein sequence ID" value="NLS13174.1"/>
    <property type="molecule type" value="Genomic_DNA"/>
</dbReference>
<gene>
    <name evidence="7" type="ORF">HGP28_09755</name>
</gene>
<dbReference type="RefSeq" id="WP_168836269.1">
    <property type="nucleotide sequence ID" value="NZ_JABAIK010000008.1"/>
</dbReference>
<protein>
    <submittedName>
        <fullName evidence="7">YIP1 family protein</fullName>
    </submittedName>
</protein>